<protein>
    <recommendedName>
        <fullName evidence="1">AB hydrolase-1 domain-containing protein</fullName>
    </recommendedName>
</protein>
<dbReference type="InterPro" id="IPR053145">
    <property type="entry name" value="AB_hydrolase_Est10"/>
</dbReference>
<evidence type="ECO:0000259" key="1">
    <source>
        <dbReference type="Pfam" id="PF12697"/>
    </source>
</evidence>
<accession>J3EWC4</accession>
<name>J3EWC4_9EURY</name>
<reference evidence="2 3" key="1">
    <citation type="journal article" date="2012" name="J. Bacteriol.">
        <title>Draft Genome Sequence of the Extremely Halophilic Archaeon Halogranum salarium B-1T.</title>
        <authorList>
            <person name="Kim K.K."/>
            <person name="Lee K.C."/>
            <person name="Lee J.S."/>
        </authorList>
    </citation>
    <scope>NUCLEOTIDE SEQUENCE [LARGE SCALE GENOMIC DNA]</scope>
    <source>
        <strain evidence="2 3">B-1</strain>
    </source>
</reference>
<dbReference type="RefSeq" id="WP_009375049.1">
    <property type="nucleotide sequence ID" value="NZ_ALJD01000006.1"/>
</dbReference>
<dbReference type="PANTHER" id="PTHR43265:SF1">
    <property type="entry name" value="ESTERASE ESTD"/>
    <property type="match status" value="1"/>
</dbReference>
<organism evidence="2 3">
    <name type="scientific">Halogranum salarium B-1</name>
    <dbReference type="NCBI Taxonomy" id="1210908"/>
    <lineage>
        <taxon>Archaea</taxon>
        <taxon>Methanobacteriati</taxon>
        <taxon>Methanobacteriota</taxon>
        <taxon>Stenosarchaea group</taxon>
        <taxon>Halobacteria</taxon>
        <taxon>Halobacteriales</taxon>
        <taxon>Haloferacaceae</taxon>
    </lineage>
</organism>
<dbReference type="EMBL" id="ALJD01000006">
    <property type="protein sequence ID" value="EJN59142.1"/>
    <property type="molecule type" value="Genomic_DNA"/>
</dbReference>
<evidence type="ECO:0000313" key="2">
    <source>
        <dbReference type="EMBL" id="EJN59142.1"/>
    </source>
</evidence>
<dbReference type="Proteomes" id="UP000007813">
    <property type="component" value="Unassembled WGS sequence"/>
</dbReference>
<feature type="domain" description="AB hydrolase-1" evidence="1">
    <location>
        <begin position="156"/>
        <end position="394"/>
    </location>
</feature>
<dbReference type="eggNOG" id="arCOG01661">
    <property type="taxonomic scope" value="Archaea"/>
</dbReference>
<dbReference type="SUPFAM" id="SSF53474">
    <property type="entry name" value="alpha/beta-Hydrolases"/>
    <property type="match status" value="1"/>
</dbReference>
<proteinExistence type="predicted"/>
<dbReference type="PANTHER" id="PTHR43265">
    <property type="entry name" value="ESTERASE ESTD"/>
    <property type="match status" value="1"/>
</dbReference>
<comment type="caution">
    <text evidence="2">The sequence shown here is derived from an EMBL/GenBank/DDBJ whole genome shotgun (WGS) entry which is preliminary data.</text>
</comment>
<evidence type="ECO:0000313" key="3">
    <source>
        <dbReference type="Proteomes" id="UP000007813"/>
    </source>
</evidence>
<dbReference type="AlphaFoldDB" id="J3EWC4"/>
<dbReference type="GO" id="GO:0052689">
    <property type="term" value="F:carboxylic ester hydrolase activity"/>
    <property type="evidence" value="ECO:0007669"/>
    <property type="project" value="TreeGrafter"/>
</dbReference>
<dbReference type="InterPro" id="IPR000073">
    <property type="entry name" value="AB_hydrolase_1"/>
</dbReference>
<gene>
    <name evidence="2" type="ORF">HSB1_25630</name>
</gene>
<dbReference type="Gene3D" id="3.40.50.1820">
    <property type="entry name" value="alpha/beta hydrolase"/>
    <property type="match status" value="1"/>
</dbReference>
<dbReference type="PATRIC" id="fig|1210908.3.peg.2456"/>
<dbReference type="Pfam" id="PF12697">
    <property type="entry name" value="Abhydrolase_6"/>
    <property type="match status" value="1"/>
</dbReference>
<dbReference type="InterPro" id="IPR029058">
    <property type="entry name" value="AB_hydrolase_fold"/>
</dbReference>
<dbReference type="OrthoDB" id="203477at2157"/>
<sequence>MVPTSDPKEAARTFATRFLDESFADAADLLTDDGREAVVDAFPDEFREEEMTAEDALEQYWWGLYGQYGASSGVGEIRVDDDAATVVLDFAAGTETATVGVDDGGISGFSFAPEYEIPEYADESAFTEREVSVDAGDVNLDGVLAVPEGDGPFPAVVLVHGAGIHDPDGSAGNSKILKDVAWGLAGDGIATLRYEKRLAEHDVADEAFTLDRVVVDDAIAAVDELAAADEVAEDAVFVVGHSQGGMAAPRIAERHGDVAGVVNLDGSAHWTFDPDDFDFVRYEFDIDGNLDEEEEAQLETDRETARRIAEGDFENDETLWGRPGTWYRSTAEHDPTDIASRLDCPVFVAKNRRADDERQPELATWLRGEFEQWQAIDLPDGSRVEFYDGLDHYFQEGFAPTIPLSLYFGGNVAENVVTDLSEWIRGVAP</sequence>